<feature type="transmembrane region" description="Helical" evidence="1">
    <location>
        <begin position="22"/>
        <end position="44"/>
    </location>
</feature>
<dbReference type="EMBL" id="JAXIVS010000002">
    <property type="protein sequence ID" value="MDY7226505.1"/>
    <property type="molecule type" value="Genomic_DNA"/>
</dbReference>
<dbReference type="Proteomes" id="UP001291309">
    <property type="component" value="Unassembled WGS sequence"/>
</dbReference>
<feature type="transmembrane region" description="Helical" evidence="1">
    <location>
        <begin position="159"/>
        <end position="180"/>
    </location>
</feature>
<comment type="caution">
    <text evidence="2">The sequence shown here is derived from an EMBL/GenBank/DDBJ whole genome shotgun (WGS) entry which is preliminary data.</text>
</comment>
<keyword evidence="1" id="KW-0812">Transmembrane</keyword>
<organism evidence="2 3">
    <name type="scientific">Hyalangium rubrum</name>
    <dbReference type="NCBI Taxonomy" id="3103134"/>
    <lineage>
        <taxon>Bacteria</taxon>
        <taxon>Pseudomonadati</taxon>
        <taxon>Myxococcota</taxon>
        <taxon>Myxococcia</taxon>
        <taxon>Myxococcales</taxon>
        <taxon>Cystobacterineae</taxon>
        <taxon>Archangiaceae</taxon>
        <taxon>Hyalangium</taxon>
    </lineage>
</organism>
<protein>
    <recommendedName>
        <fullName evidence="4">DUF3592 domain-containing protein</fullName>
    </recommendedName>
</protein>
<keyword evidence="1" id="KW-0472">Membrane</keyword>
<proteinExistence type="predicted"/>
<evidence type="ECO:0000256" key="1">
    <source>
        <dbReference type="SAM" id="Phobius"/>
    </source>
</evidence>
<evidence type="ECO:0000313" key="2">
    <source>
        <dbReference type="EMBL" id="MDY7226505.1"/>
    </source>
</evidence>
<evidence type="ECO:0000313" key="3">
    <source>
        <dbReference type="Proteomes" id="UP001291309"/>
    </source>
</evidence>
<dbReference type="RefSeq" id="WP_321545223.1">
    <property type="nucleotide sequence ID" value="NZ_JAXIVS010000002.1"/>
</dbReference>
<sequence>MTEPAPSETPAGGDAPPSRARAATLGAVAFVLLAAPFLVFGGMLLNLKARVELACTPGGPCTLFHQGWLTREPVERFTVEELQDVTVERNRTGRRGGDNLYRPVLETPRGKFPLSYKWLEQLADAERTAEAVNRFRAAPLAGGDTGLVVFHDQRRTPGLVGSAFSGVGLVLLGVSGWLGLKARRHRRAERASQLANTPRVYSVSGK</sequence>
<accession>A0ABU5GZ99</accession>
<keyword evidence="3" id="KW-1185">Reference proteome</keyword>
<reference evidence="2 3" key="1">
    <citation type="submission" date="2023-12" db="EMBL/GenBank/DDBJ databases">
        <title>the genome sequence of Hyalangium sp. s54d21.</title>
        <authorList>
            <person name="Zhang X."/>
        </authorList>
    </citation>
    <scope>NUCLEOTIDE SEQUENCE [LARGE SCALE GENOMIC DNA]</scope>
    <source>
        <strain evidence="3">s54d21</strain>
    </source>
</reference>
<gene>
    <name evidence="2" type="ORF">SYV04_08915</name>
</gene>
<keyword evidence="1" id="KW-1133">Transmembrane helix</keyword>
<evidence type="ECO:0008006" key="4">
    <source>
        <dbReference type="Google" id="ProtNLM"/>
    </source>
</evidence>
<name>A0ABU5GZ99_9BACT</name>